<feature type="transmembrane region" description="Helical" evidence="7">
    <location>
        <begin position="138"/>
        <end position="163"/>
    </location>
</feature>
<keyword evidence="3 7" id="KW-0812">Transmembrane</keyword>
<evidence type="ECO:0000313" key="9">
    <source>
        <dbReference type="EMBL" id="SUZ99287.1"/>
    </source>
</evidence>
<evidence type="ECO:0000256" key="7">
    <source>
        <dbReference type="SAM" id="Phobius"/>
    </source>
</evidence>
<feature type="transmembrane region" description="Helical" evidence="7">
    <location>
        <begin position="90"/>
        <end position="118"/>
    </location>
</feature>
<organism evidence="9">
    <name type="scientific">marine metagenome</name>
    <dbReference type="NCBI Taxonomy" id="408172"/>
    <lineage>
        <taxon>unclassified sequences</taxon>
        <taxon>metagenomes</taxon>
        <taxon>ecological metagenomes</taxon>
    </lineage>
</organism>
<dbReference type="Gene3D" id="3.30.70.1450">
    <property type="entry name" value="Regulator of K+ conductance, C-terminal domain"/>
    <property type="match status" value="1"/>
</dbReference>
<evidence type="ECO:0000256" key="3">
    <source>
        <dbReference type="ARBA" id="ARBA00022692"/>
    </source>
</evidence>
<keyword evidence="2" id="KW-0813">Transport</keyword>
<dbReference type="SUPFAM" id="SSF116726">
    <property type="entry name" value="TrkA C-terminal domain-like"/>
    <property type="match status" value="2"/>
</dbReference>
<name>A0A381SAM1_9ZZZZ</name>
<comment type="subcellular location">
    <subcellularLocation>
        <location evidence="1">Membrane</location>
        <topology evidence="1">Multi-pass membrane protein</topology>
    </subcellularLocation>
</comment>
<feature type="transmembrane region" description="Helical" evidence="7">
    <location>
        <begin position="575"/>
        <end position="597"/>
    </location>
</feature>
<feature type="transmembrane region" description="Helical" evidence="7">
    <location>
        <begin position="406"/>
        <end position="439"/>
    </location>
</feature>
<dbReference type="AlphaFoldDB" id="A0A381SAM1"/>
<evidence type="ECO:0000256" key="5">
    <source>
        <dbReference type="ARBA" id="ARBA00022989"/>
    </source>
</evidence>
<dbReference type="PANTHER" id="PTHR43652:SF2">
    <property type="entry name" value="BASIC AMINO ACID ANTIPORTER YFCC-RELATED"/>
    <property type="match status" value="1"/>
</dbReference>
<feature type="transmembrane region" description="Helical" evidence="7">
    <location>
        <begin position="512"/>
        <end position="530"/>
    </location>
</feature>
<feature type="transmembrane region" description="Helical" evidence="7">
    <location>
        <begin position="6"/>
        <end position="21"/>
    </location>
</feature>
<feature type="transmembrane region" description="Helical" evidence="7">
    <location>
        <begin position="489"/>
        <end position="505"/>
    </location>
</feature>
<dbReference type="Pfam" id="PF03600">
    <property type="entry name" value="CitMHS"/>
    <property type="match status" value="1"/>
</dbReference>
<sequence length="601" mass="64389">MIGDQLLLFGVILTVFALLLWGRIRYDVVAFGALIVASMGGAIPQDALFDGFAHPATVIIALVLVISEGLKSSGAIEVLARYLISASRKLRLHIAIMSTVAAALSAVMNNVAALALLMPVDMQAARKAKRSPALSLMPVSFASILGGMVTLIGTPPNVVIATFREQSLGSSYSMFDFAPVGLIVAIVGVTYVTIIGWKFIPVERRKHNSAEDLMDLSKYIAEGKVKDSSIAIDKTLQDLRKIARDEHDVEDLTGLVRQSKRLTGKIDLEVIRKGDVIVMKGRPHAIEQFIGSAGLEYAGGAKHEGVTSEKPELLEVAVPEGARIVGRSAYDLRLLWQRKVTLLGVSRNGKEFHDRVRKLRIKAGDMLLLIGNEDILDGVVDWLGCLPLADRKEKPLEVVQRNKAWLAVLTFAAAVLTASVGLLYLPVALGAVAVIYLLFRIVPPSQVYEKVQWPVIVLLGCLIPIGTALEESGGTALIAQGIVDWSQGLPVVAVLAILMIVTMTLSDVLNNVATALIAAPIGLSIAQQLGVSPDPFLMAVAVAASCAFLTPIGHKNNTIIMGPGGYKFGDYWRMGLPLEILVVAVGLPVILLVWPLAGNLQ</sequence>
<feature type="domain" description="RCK C-terminal" evidence="8">
    <location>
        <begin position="301"/>
        <end position="385"/>
    </location>
</feature>
<proteinExistence type="predicted"/>
<dbReference type="PROSITE" id="PS51202">
    <property type="entry name" value="RCK_C"/>
    <property type="match status" value="1"/>
</dbReference>
<dbReference type="InterPro" id="IPR006037">
    <property type="entry name" value="RCK_C"/>
</dbReference>
<protein>
    <recommendedName>
        <fullName evidence="8">RCK C-terminal domain-containing protein</fullName>
    </recommendedName>
</protein>
<dbReference type="GO" id="GO:0005886">
    <property type="term" value="C:plasma membrane"/>
    <property type="evidence" value="ECO:0007669"/>
    <property type="project" value="TreeGrafter"/>
</dbReference>
<dbReference type="InterPro" id="IPR051679">
    <property type="entry name" value="DASS-Related_Transporters"/>
</dbReference>
<feature type="transmembrane region" description="Helical" evidence="7">
    <location>
        <begin position="175"/>
        <end position="197"/>
    </location>
</feature>
<dbReference type="GO" id="GO:0008324">
    <property type="term" value="F:monoatomic cation transmembrane transporter activity"/>
    <property type="evidence" value="ECO:0007669"/>
    <property type="project" value="InterPro"/>
</dbReference>
<reference evidence="9" key="1">
    <citation type="submission" date="2018-05" db="EMBL/GenBank/DDBJ databases">
        <authorList>
            <person name="Lanie J.A."/>
            <person name="Ng W.-L."/>
            <person name="Kazmierczak K.M."/>
            <person name="Andrzejewski T.M."/>
            <person name="Davidsen T.M."/>
            <person name="Wayne K.J."/>
            <person name="Tettelin H."/>
            <person name="Glass J.I."/>
            <person name="Rusch D."/>
            <person name="Podicherti R."/>
            <person name="Tsui H.-C.T."/>
            <person name="Winkler M.E."/>
        </authorList>
    </citation>
    <scope>NUCLEOTIDE SEQUENCE</scope>
</reference>
<dbReference type="Pfam" id="PF02080">
    <property type="entry name" value="TrkA_C"/>
    <property type="match status" value="1"/>
</dbReference>
<dbReference type="InterPro" id="IPR036721">
    <property type="entry name" value="RCK_C_sf"/>
</dbReference>
<keyword evidence="5 7" id="KW-1133">Transmembrane helix</keyword>
<gene>
    <name evidence="9" type="ORF">METZ01_LOCUS52141</name>
</gene>
<accession>A0A381SAM1</accession>
<dbReference type="EMBL" id="UINC01002688">
    <property type="protein sequence ID" value="SUZ99287.1"/>
    <property type="molecule type" value="Genomic_DNA"/>
</dbReference>
<evidence type="ECO:0000256" key="1">
    <source>
        <dbReference type="ARBA" id="ARBA00004141"/>
    </source>
</evidence>
<keyword evidence="4" id="KW-0677">Repeat</keyword>
<feature type="transmembrane region" description="Helical" evidence="7">
    <location>
        <begin position="28"/>
        <end position="45"/>
    </location>
</feature>
<dbReference type="PANTHER" id="PTHR43652">
    <property type="entry name" value="BASIC AMINO ACID ANTIPORTER YFCC-RELATED"/>
    <property type="match status" value="1"/>
</dbReference>
<evidence type="ECO:0000259" key="8">
    <source>
        <dbReference type="PROSITE" id="PS51202"/>
    </source>
</evidence>
<feature type="transmembrane region" description="Helical" evidence="7">
    <location>
        <begin position="536"/>
        <end position="554"/>
    </location>
</feature>
<dbReference type="GO" id="GO:0006813">
    <property type="term" value="P:potassium ion transport"/>
    <property type="evidence" value="ECO:0007669"/>
    <property type="project" value="InterPro"/>
</dbReference>
<evidence type="ECO:0000256" key="6">
    <source>
        <dbReference type="ARBA" id="ARBA00023136"/>
    </source>
</evidence>
<dbReference type="InterPro" id="IPR004680">
    <property type="entry name" value="Cit_transptr-like_dom"/>
</dbReference>
<evidence type="ECO:0000256" key="2">
    <source>
        <dbReference type="ARBA" id="ARBA00022448"/>
    </source>
</evidence>
<evidence type="ECO:0000256" key="4">
    <source>
        <dbReference type="ARBA" id="ARBA00022737"/>
    </source>
</evidence>
<keyword evidence="6 7" id="KW-0472">Membrane</keyword>